<reference evidence="6 7" key="1">
    <citation type="submission" date="2024-06" db="EMBL/GenBank/DDBJ databases">
        <title>The Natural Products Discovery Center: Release of the First 8490 Sequenced Strains for Exploring Actinobacteria Biosynthetic Diversity.</title>
        <authorList>
            <person name="Kalkreuter E."/>
            <person name="Kautsar S.A."/>
            <person name="Yang D."/>
            <person name="Bader C.D."/>
            <person name="Teijaro C.N."/>
            <person name="Fluegel L."/>
            <person name="Davis C.M."/>
            <person name="Simpson J.R."/>
            <person name="Lauterbach L."/>
            <person name="Steele A.D."/>
            <person name="Gui C."/>
            <person name="Meng S."/>
            <person name="Li G."/>
            <person name="Viehrig K."/>
            <person name="Ye F."/>
            <person name="Su P."/>
            <person name="Kiefer A.F."/>
            <person name="Nichols A."/>
            <person name="Cepeda A.J."/>
            <person name="Yan W."/>
            <person name="Fan B."/>
            <person name="Jiang Y."/>
            <person name="Adhikari A."/>
            <person name="Zheng C.-J."/>
            <person name="Schuster L."/>
            <person name="Cowan T.M."/>
            <person name="Smanski M.J."/>
            <person name="Chevrette M.G."/>
            <person name="De Carvalho L.P.S."/>
            <person name="Shen B."/>
        </authorList>
    </citation>
    <scope>NUCLEOTIDE SEQUENCE [LARGE SCALE GENOMIC DNA]</scope>
    <source>
        <strain evidence="6 7">NPDC001694</strain>
    </source>
</reference>
<dbReference type="Gene3D" id="1.10.357.10">
    <property type="entry name" value="Tetracycline Repressor, domain 2"/>
    <property type="match status" value="1"/>
</dbReference>
<dbReference type="Pfam" id="PF17754">
    <property type="entry name" value="TetR_C_14"/>
    <property type="match status" value="1"/>
</dbReference>
<dbReference type="EMBL" id="JBEOZM010000022">
    <property type="protein sequence ID" value="MER6272462.1"/>
    <property type="molecule type" value="Genomic_DNA"/>
</dbReference>
<feature type="DNA-binding region" description="H-T-H motif" evidence="4">
    <location>
        <begin position="52"/>
        <end position="71"/>
    </location>
</feature>
<dbReference type="PROSITE" id="PS50977">
    <property type="entry name" value="HTH_TETR_2"/>
    <property type="match status" value="1"/>
</dbReference>
<protein>
    <submittedName>
        <fullName evidence="6">TetR family transcriptional regulator</fullName>
    </submittedName>
</protein>
<dbReference type="Pfam" id="PF00440">
    <property type="entry name" value="TetR_N"/>
    <property type="match status" value="1"/>
</dbReference>
<evidence type="ECO:0000313" key="7">
    <source>
        <dbReference type="Proteomes" id="UP001490365"/>
    </source>
</evidence>
<dbReference type="SUPFAM" id="SSF46689">
    <property type="entry name" value="Homeodomain-like"/>
    <property type="match status" value="1"/>
</dbReference>
<dbReference type="InterPro" id="IPR041347">
    <property type="entry name" value="MftR_C"/>
</dbReference>
<dbReference type="RefSeq" id="WP_351960780.1">
    <property type="nucleotide sequence ID" value="NZ_JBEOZM010000022.1"/>
</dbReference>
<dbReference type="PANTHER" id="PTHR30055">
    <property type="entry name" value="HTH-TYPE TRANSCRIPTIONAL REGULATOR RUTR"/>
    <property type="match status" value="1"/>
</dbReference>
<evidence type="ECO:0000259" key="5">
    <source>
        <dbReference type="PROSITE" id="PS50977"/>
    </source>
</evidence>
<keyword evidence="2 4" id="KW-0238">DNA-binding</keyword>
<dbReference type="InterPro" id="IPR009057">
    <property type="entry name" value="Homeodomain-like_sf"/>
</dbReference>
<dbReference type="InterPro" id="IPR001647">
    <property type="entry name" value="HTH_TetR"/>
</dbReference>
<evidence type="ECO:0000313" key="6">
    <source>
        <dbReference type="EMBL" id="MER6272462.1"/>
    </source>
</evidence>
<keyword evidence="3" id="KW-0804">Transcription</keyword>
<dbReference type="InterPro" id="IPR050109">
    <property type="entry name" value="HTH-type_TetR-like_transc_reg"/>
</dbReference>
<accession>A0ABV1TR52</accession>
<evidence type="ECO:0000256" key="3">
    <source>
        <dbReference type="ARBA" id="ARBA00023163"/>
    </source>
</evidence>
<evidence type="ECO:0000256" key="1">
    <source>
        <dbReference type="ARBA" id="ARBA00023015"/>
    </source>
</evidence>
<dbReference type="PANTHER" id="PTHR30055:SF234">
    <property type="entry name" value="HTH-TYPE TRANSCRIPTIONAL REGULATOR BETI"/>
    <property type="match status" value="1"/>
</dbReference>
<comment type="caution">
    <text evidence="6">The sequence shown here is derived from an EMBL/GenBank/DDBJ whole genome shotgun (WGS) entry which is preliminary data.</text>
</comment>
<name>A0ABV1TR52_9ACTN</name>
<evidence type="ECO:0000256" key="2">
    <source>
        <dbReference type="ARBA" id="ARBA00023125"/>
    </source>
</evidence>
<proteinExistence type="predicted"/>
<evidence type="ECO:0000256" key="4">
    <source>
        <dbReference type="PROSITE-ProRule" id="PRU00335"/>
    </source>
</evidence>
<sequence>MTMRTVDWTALRPQDEVPAVEGLRERKKRLLRRQLSDTATEMFMERGFDAVRVAEIADACGVSEKTVFNYFPTKESLVLDLGEVTVASLRAILADPDLSPVDAALKILSSELANITSWLSSQNDPAEAKAMLLRFGMLMGSTPSLRAYQRDTADKQVAVAAEVLAQRTGMSPEDPESQIAATALLALWHIQFRALRKHLNRTQTFEELHDAVSADVQRAARLIDIGLNSLETRPEQSEIQTSGPGAP</sequence>
<dbReference type="Proteomes" id="UP001490365">
    <property type="component" value="Unassembled WGS sequence"/>
</dbReference>
<gene>
    <name evidence="6" type="ORF">ABT211_35080</name>
</gene>
<dbReference type="PRINTS" id="PR00455">
    <property type="entry name" value="HTHTETR"/>
</dbReference>
<keyword evidence="1" id="KW-0805">Transcription regulation</keyword>
<organism evidence="6 7">
    <name type="scientific">Streptomyces sp. 900105755</name>
    <dbReference type="NCBI Taxonomy" id="3154389"/>
    <lineage>
        <taxon>Bacteria</taxon>
        <taxon>Bacillati</taxon>
        <taxon>Actinomycetota</taxon>
        <taxon>Actinomycetes</taxon>
        <taxon>Kitasatosporales</taxon>
        <taxon>Streptomycetaceae</taxon>
        <taxon>Streptomyces</taxon>
    </lineage>
</organism>
<feature type="domain" description="HTH tetR-type" evidence="5">
    <location>
        <begin position="29"/>
        <end position="89"/>
    </location>
</feature>
<keyword evidence="7" id="KW-1185">Reference proteome</keyword>